<evidence type="ECO:0000313" key="8">
    <source>
        <dbReference type="Proteomes" id="UP000011625"/>
    </source>
</evidence>
<feature type="non-terminal residue" evidence="7">
    <location>
        <position position="224"/>
    </location>
</feature>
<evidence type="ECO:0000256" key="5">
    <source>
        <dbReference type="ARBA" id="ARBA00023136"/>
    </source>
</evidence>
<dbReference type="AlphaFoldDB" id="M0MRK2"/>
<dbReference type="OrthoDB" id="214766at2157"/>
<keyword evidence="4 6" id="KW-1133">Transmembrane helix</keyword>
<evidence type="ECO:0000256" key="3">
    <source>
        <dbReference type="ARBA" id="ARBA00022692"/>
    </source>
</evidence>
<dbReference type="InterPro" id="IPR017039">
    <property type="entry name" value="Virul_fac_BrkB"/>
</dbReference>
<dbReference type="EMBL" id="AOME01000094">
    <property type="protein sequence ID" value="EMA48256.1"/>
    <property type="molecule type" value="Genomic_DNA"/>
</dbReference>
<feature type="transmembrane region" description="Helical" evidence="6">
    <location>
        <begin position="200"/>
        <end position="221"/>
    </location>
</feature>
<keyword evidence="8" id="KW-1185">Reference proteome</keyword>
<reference evidence="7 8" key="1">
    <citation type="journal article" date="2014" name="PLoS Genet.">
        <title>Phylogenetically driven sequencing of extremely halophilic archaea reveals strategies for static and dynamic osmo-response.</title>
        <authorList>
            <person name="Becker E.A."/>
            <person name="Seitzer P.M."/>
            <person name="Tritt A."/>
            <person name="Larsen D."/>
            <person name="Krusor M."/>
            <person name="Yao A.I."/>
            <person name="Wu D."/>
            <person name="Madern D."/>
            <person name="Eisen J.A."/>
            <person name="Darling A.E."/>
            <person name="Facciotti M.T."/>
        </authorList>
    </citation>
    <scope>NUCLEOTIDE SEQUENCE [LARGE SCALE GENOMIC DNA]</scope>
    <source>
        <strain evidence="7 8">DSM 8989</strain>
    </source>
</reference>
<evidence type="ECO:0000256" key="6">
    <source>
        <dbReference type="SAM" id="Phobius"/>
    </source>
</evidence>
<feature type="transmembrane region" description="Helical" evidence="6">
    <location>
        <begin position="138"/>
        <end position="158"/>
    </location>
</feature>
<evidence type="ECO:0000256" key="1">
    <source>
        <dbReference type="ARBA" id="ARBA00004651"/>
    </source>
</evidence>
<dbReference type="Proteomes" id="UP000011625">
    <property type="component" value="Unassembled WGS sequence"/>
</dbReference>
<proteinExistence type="predicted"/>
<keyword evidence="2" id="KW-1003">Cell membrane</keyword>
<feature type="transmembrane region" description="Helical" evidence="6">
    <location>
        <begin position="165"/>
        <end position="188"/>
    </location>
</feature>
<dbReference type="RefSeq" id="WP_005046614.1">
    <property type="nucleotide sequence ID" value="NZ_AOME01000094.1"/>
</dbReference>
<keyword evidence="5 6" id="KW-0472">Membrane</keyword>
<evidence type="ECO:0000313" key="7">
    <source>
        <dbReference type="EMBL" id="EMA48256.1"/>
    </source>
</evidence>
<name>M0MRK2_9EURY</name>
<gene>
    <name evidence="7" type="ORF">C450_19911</name>
</gene>
<comment type="subcellular location">
    <subcellularLocation>
        <location evidence="1">Cell membrane</location>
        <topology evidence="1">Multi-pass membrane protein</topology>
    </subcellularLocation>
</comment>
<dbReference type="PANTHER" id="PTHR30213">
    <property type="entry name" value="INNER MEMBRANE PROTEIN YHJD"/>
    <property type="match status" value="1"/>
</dbReference>
<sequence>MKSLTERINESRFDRPISIVRAIVHELRTEKVTFMAGSIAYHAFVSMLPLLTIISTVGDRSLETAFVSFAERVLTPSTGGVLIGQLETAGTSTGLSILGLGVLLWGTLRIFRGLDTAFSDIYETGSANTFADQLTDGVVVFLTFGLALVAGWAINSILSSVDPGVVATVIRPVILIIGLAITFVPMYYIFPDTDVTLGEILPGVLVTAVGLTTFESVFRLYTQF</sequence>
<keyword evidence="3 6" id="KW-0812">Transmembrane</keyword>
<organism evidence="7 8">
    <name type="scientific">Halococcus salifodinae DSM 8989</name>
    <dbReference type="NCBI Taxonomy" id="1227456"/>
    <lineage>
        <taxon>Archaea</taxon>
        <taxon>Methanobacteriati</taxon>
        <taxon>Methanobacteriota</taxon>
        <taxon>Stenosarchaea group</taxon>
        <taxon>Halobacteria</taxon>
        <taxon>Halobacteriales</taxon>
        <taxon>Halococcaceae</taxon>
        <taxon>Halococcus</taxon>
    </lineage>
</organism>
<feature type="transmembrane region" description="Helical" evidence="6">
    <location>
        <begin position="32"/>
        <end position="54"/>
    </location>
</feature>
<evidence type="ECO:0000256" key="4">
    <source>
        <dbReference type="ARBA" id="ARBA00022989"/>
    </source>
</evidence>
<dbReference type="GO" id="GO:0005886">
    <property type="term" value="C:plasma membrane"/>
    <property type="evidence" value="ECO:0007669"/>
    <property type="project" value="UniProtKB-SubCell"/>
</dbReference>
<evidence type="ECO:0000256" key="2">
    <source>
        <dbReference type="ARBA" id="ARBA00022475"/>
    </source>
</evidence>
<dbReference type="PANTHER" id="PTHR30213:SF0">
    <property type="entry name" value="UPF0761 MEMBRANE PROTEIN YIHY"/>
    <property type="match status" value="1"/>
</dbReference>
<dbReference type="PIRSF" id="PIRSF035875">
    <property type="entry name" value="RNase_BN"/>
    <property type="match status" value="1"/>
</dbReference>
<accession>M0MRK2</accession>
<dbReference type="Pfam" id="PF03631">
    <property type="entry name" value="Virul_fac_BrkB"/>
    <property type="match status" value="1"/>
</dbReference>
<comment type="caution">
    <text evidence="7">The sequence shown here is derived from an EMBL/GenBank/DDBJ whole genome shotgun (WGS) entry which is preliminary data.</text>
</comment>
<protein>
    <submittedName>
        <fullName evidence="7">Uncharacterized protein</fullName>
    </submittedName>
</protein>